<feature type="domain" description="G-protein coupled receptors family 1 profile" evidence="12">
    <location>
        <begin position="64"/>
        <end position="532"/>
    </location>
</feature>
<keyword evidence="8 9" id="KW-0807">Transducer</keyword>
<evidence type="ECO:0000313" key="13">
    <source>
        <dbReference type="Proteomes" id="UP000694845"/>
    </source>
</evidence>
<keyword evidence="2" id="KW-1003">Cell membrane</keyword>
<feature type="compositionally biased region" description="Polar residues" evidence="10">
    <location>
        <begin position="364"/>
        <end position="389"/>
    </location>
</feature>
<dbReference type="GO" id="GO:0004930">
    <property type="term" value="F:G protein-coupled receptor activity"/>
    <property type="evidence" value="ECO:0007669"/>
    <property type="project" value="UniProtKB-KW"/>
</dbReference>
<sequence>MTNTTDSNFYPSATATLQDNSTRLATSPWAETVTDSPTHSDISTAEKVIEALLLSVICLVAFSGNVLLWCVIVRNKALRTTSNALVLCLSSADVLVSVCNMPITIFTIVKGNQFFSNELCVVLGFANMTFFIASVMSLAAISLNRYVLIVHPKRFKAIYTIRNTGFVILAVWLLSLALASPPLIGWARYDYLPGQSFCFCYWEDSISYTFFMVIVCFGGPCSVMSFCYYNILREVRRSRKRLSTGPGSADVSSMNSVQSALSTVSNNNSSVRENGQPRGDEAPLQNSALNKGFVEGDSDNQGPIQKSRLTSLHQALTRQLSRKRFRVEPSSPETQLPASVPGGNRPRSLPTRMTSIKIKDDQNNRNQNTSLERTGSKYQQQNQPSSSSKLPKIRLQAFSRSVSLDSRRGSGSSLVRELQQDGVSKSGKISPKIQAKIARQLSGSTLAVPGLKAAVVMRRKRAKTASEMRRKQEELRLTKSFLVVILAFIVCWFPFCITMFWSVFSPYPVFRPVDMASLLLGFFNSCCNPVIYGLMNNRFRAGFKHILCCHWTPWYRRRNAGKKVLDRGFGSITGTAAGGGYQDDISCTN</sequence>
<feature type="transmembrane region" description="Helical" evidence="11">
    <location>
        <begin position="516"/>
        <end position="535"/>
    </location>
</feature>
<feature type="transmembrane region" description="Helical" evidence="11">
    <location>
        <begin position="164"/>
        <end position="186"/>
    </location>
</feature>
<evidence type="ECO:0000259" key="12">
    <source>
        <dbReference type="PROSITE" id="PS50262"/>
    </source>
</evidence>
<organism evidence="13 14">
    <name type="scientific">Acanthaster planci</name>
    <name type="common">Crown-of-thorns starfish</name>
    <dbReference type="NCBI Taxonomy" id="133434"/>
    <lineage>
        <taxon>Eukaryota</taxon>
        <taxon>Metazoa</taxon>
        <taxon>Echinodermata</taxon>
        <taxon>Eleutherozoa</taxon>
        <taxon>Asterozoa</taxon>
        <taxon>Asteroidea</taxon>
        <taxon>Valvatacea</taxon>
        <taxon>Valvatida</taxon>
        <taxon>Acanthasteridae</taxon>
        <taxon>Acanthaster</taxon>
    </lineage>
</organism>
<feature type="transmembrane region" description="Helical" evidence="11">
    <location>
        <begin position="121"/>
        <end position="143"/>
    </location>
</feature>
<feature type="transmembrane region" description="Helical" evidence="11">
    <location>
        <begin position="51"/>
        <end position="72"/>
    </location>
</feature>
<dbReference type="CDD" id="cd00637">
    <property type="entry name" value="7tm_classA_rhodopsin-like"/>
    <property type="match status" value="2"/>
</dbReference>
<protein>
    <submittedName>
        <fullName evidence="14">Alpha-2C adrenergic receptor-like</fullName>
    </submittedName>
</protein>
<feature type="transmembrane region" description="Helical" evidence="11">
    <location>
        <begin position="480"/>
        <end position="504"/>
    </location>
</feature>
<dbReference type="InterPro" id="IPR000276">
    <property type="entry name" value="GPCR_Rhodpsn"/>
</dbReference>
<dbReference type="GO" id="GO:0005886">
    <property type="term" value="C:plasma membrane"/>
    <property type="evidence" value="ECO:0007669"/>
    <property type="project" value="UniProtKB-SubCell"/>
</dbReference>
<dbReference type="SMART" id="SM01381">
    <property type="entry name" value="7TM_GPCR_Srsx"/>
    <property type="match status" value="1"/>
</dbReference>
<evidence type="ECO:0000256" key="10">
    <source>
        <dbReference type="SAM" id="MobiDB-lite"/>
    </source>
</evidence>
<dbReference type="PANTHER" id="PTHR22752:SF14">
    <property type="entry name" value="G-PROTEIN COUPLED RECEPTORS FAMILY 1 PROFILE DOMAIN-CONTAINING PROTEIN"/>
    <property type="match status" value="1"/>
</dbReference>
<evidence type="ECO:0000256" key="3">
    <source>
        <dbReference type="ARBA" id="ARBA00022692"/>
    </source>
</evidence>
<keyword evidence="13" id="KW-1185">Reference proteome</keyword>
<keyword evidence="4 11" id="KW-1133">Transmembrane helix</keyword>
<evidence type="ECO:0000256" key="1">
    <source>
        <dbReference type="ARBA" id="ARBA00004651"/>
    </source>
</evidence>
<evidence type="ECO:0000256" key="2">
    <source>
        <dbReference type="ARBA" id="ARBA00022475"/>
    </source>
</evidence>
<comment type="similarity">
    <text evidence="9">Belongs to the G-protein coupled receptor 1 family.</text>
</comment>
<evidence type="ECO:0000256" key="7">
    <source>
        <dbReference type="ARBA" id="ARBA00023170"/>
    </source>
</evidence>
<dbReference type="Pfam" id="PF00001">
    <property type="entry name" value="7tm_1"/>
    <property type="match status" value="1"/>
</dbReference>
<feature type="region of interest" description="Disordered" evidence="10">
    <location>
        <begin position="262"/>
        <end position="285"/>
    </location>
</feature>
<keyword evidence="7 9" id="KW-0675">Receptor</keyword>
<keyword evidence="3 9" id="KW-0812">Transmembrane</keyword>
<reference evidence="14" key="1">
    <citation type="submission" date="2025-08" db="UniProtKB">
        <authorList>
            <consortium name="RefSeq"/>
        </authorList>
    </citation>
    <scope>IDENTIFICATION</scope>
</reference>
<dbReference type="PROSITE" id="PS50262">
    <property type="entry name" value="G_PROTEIN_RECEP_F1_2"/>
    <property type="match status" value="1"/>
</dbReference>
<dbReference type="Gene3D" id="1.20.1070.10">
    <property type="entry name" value="Rhodopsin 7-helix transmembrane proteins"/>
    <property type="match status" value="2"/>
</dbReference>
<evidence type="ECO:0000256" key="8">
    <source>
        <dbReference type="ARBA" id="ARBA00023224"/>
    </source>
</evidence>
<keyword evidence="5 9" id="KW-0297">G-protein coupled receptor</keyword>
<dbReference type="KEGG" id="aplc:110979192"/>
<evidence type="ECO:0000256" key="6">
    <source>
        <dbReference type="ARBA" id="ARBA00023136"/>
    </source>
</evidence>
<feature type="transmembrane region" description="Helical" evidence="11">
    <location>
        <begin position="84"/>
        <end position="109"/>
    </location>
</feature>
<accession>A0A8B7YB64</accession>
<evidence type="ECO:0000256" key="9">
    <source>
        <dbReference type="RuleBase" id="RU000688"/>
    </source>
</evidence>
<evidence type="ECO:0000256" key="5">
    <source>
        <dbReference type="ARBA" id="ARBA00023040"/>
    </source>
</evidence>
<comment type="subcellular location">
    <subcellularLocation>
        <location evidence="1">Cell membrane</location>
        <topology evidence="1">Multi-pass membrane protein</topology>
    </subcellularLocation>
</comment>
<name>A0A8B7YB64_ACAPL</name>
<dbReference type="PRINTS" id="PR00237">
    <property type="entry name" value="GPCRRHODOPSN"/>
</dbReference>
<feature type="transmembrane region" description="Helical" evidence="11">
    <location>
        <begin position="206"/>
        <end position="231"/>
    </location>
</feature>
<evidence type="ECO:0000313" key="14">
    <source>
        <dbReference type="RefSeq" id="XP_022090479.1"/>
    </source>
</evidence>
<dbReference type="RefSeq" id="XP_022090479.1">
    <property type="nucleotide sequence ID" value="XM_022234787.1"/>
</dbReference>
<dbReference type="PROSITE" id="PS00237">
    <property type="entry name" value="G_PROTEIN_RECEP_F1_1"/>
    <property type="match status" value="1"/>
</dbReference>
<evidence type="ECO:0000256" key="4">
    <source>
        <dbReference type="ARBA" id="ARBA00022989"/>
    </source>
</evidence>
<proteinExistence type="inferred from homology"/>
<dbReference type="PANTHER" id="PTHR22752">
    <property type="entry name" value="G PROTEIN-COUPLED RECEPTOR"/>
    <property type="match status" value="1"/>
</dbReference>
<evidence type="ECO:0000256" key="11">
    <source>
        <dbReference type="SAM" id="Phobius"/>
    </source>
</evidence>
<dbReference type="InterPro" id="IPR017452">
    <property type="entry name" value="GPCR_Rhodpsn_7TM"/>
</dbReference>
<dbReference type="AlphaFoldDB" id="A0A8B7YB64"/>
<dbReference type="OrthoDB" id="6376512at2759"/>
<feature type="compositionally biased region" description="Polar residues" evidence="10">
    <location>
        <begin position="262"/>
        <end position="273"/>
    </location>
</feature>
<dbReference type="Proteomes" id="UP000694845">
    <property type="component" value="Unplaced"/>
</dbReference>
<keyword evidence="6 11" id="KW-0472">Membrane</keyword>
<dbReference type="GeneID" id="110979192"/>
<dbReference type="SUPFAM" id="SSF81321">
    <property type="entry name" value="Family A G protein-coupled receptor-like"/>
    <property type="match status" value="1"/>
</dbReference>
<feature type="region of interest" description="Disordered" evidence="10">
    <location>
        <begin position="321"/>
        <end position="392"/>
    </location>
</feature>
<gene>
    <name evidence="14" type="primary">LOC110979192</name>
</gene>
<dbReference type="OMA" id="ANMTFFI"/>